<dbReference type="Gene3D" id="1.10.3210.10">
    <property type="entry name" value="Hypothetical protein af1432"/>
    <property type="match status" value="1"/>
</dbReference>
<feature type="domain" description="HD/PDEase" evidence="1">
    <location>
        <begin position="22"/>
        <end position="123"/>
    </location>
</feature>
<dbReference type="SMART" id="SM00471">
    <property type="entry name" value="HDc"/>
    <property type="match status" value="1"/>
</dbReference>
<dbReference type="GO" id="GO:0008893">
    <property type="term" value="F:guanosine-3',5'-bis(diphosphate) 3'-diphosphatase activity"/>
    <property type="evidence" value="ECO:0007669"/>
    <property type="project" value="TreeGrafter"/>
</dbReference>
<dbReference type="RefSeq" id="WP_125053009.1">
    <property type="nucleotide sequence ID" value="NZ_BHZD01000001.1"/>
</dbReference>
<comment type="caution">
    <text evidence="2">The sequence shown here is derived from an EMBL/GenBank/DDBJ whole genome shotgun (WGS) entry which is preliminary data.</text>
</comment>
<gene>
    <name evidence="2" type="ORF">GKJPGBOP_01481</name>
</gene>
<dbReference type="PANTHER" id="PTHR46246:SF1">
    <property type="entry name" value="GUANOSINE-3',5'-BIS(DIPHOSPHATE) 3'-PYROPHOSPHOHYDROLASE MESH1"/>
    <property type="match status" value="1"/>
</dbReference>
<name>A0A401VXL3_STREY</name>
<dbReference type="Proteomes" id="UP000286746">
    <property type="component" value="Unassembled WGS sequence"/>
</dbReference>
<proteinExistence type="predicted"/>
<protein>
    <submittedName>
        <fullName evidence="2">Phosphohydrolase</fullName>
    </submittedName>
</protein>
<keyword evidence="3" id="KW-1185">Reference proteome</keyword>
<accession>A0A401VXL3</accession>
<dbReference type="SUPFAM" id="SSF109604">
    <property type="entry name" value="HD-domain/PDEase-like"/>
    <property type="match status" value="1"/>
</dbReference>
<dbReference type="InterPro" id="IPR052194">
    <property type="entry name" value="MESH1"/>
</dbReference>
<evidence type="ECO:0000313" key="2">
    <source>
        <dbReference type="EMBL" id="GCD41824.1"/>
    </source>
</evidence>
<evidence type="ECO:0000259" key="1">
    <source>
        <dbReference type="SMART" id="SM00471"/>
    </source>
</evidence>
<dbReference type="AlphaFoldDB" id="A0A401VXL3"/>
<dbReference type="InterPro" id="IPR003607">
    <property type="entry name" value="HD/PDEase_dom"/>
</dbReference>
<organism evidence="2 3">
    <name type="scientific">Streptomyces paromomycinus</name>
    <name type="common">Streptomyces rimosus subsp. paromomycinus</name>
    <dbReference type="NCBI Taxonomy" id="92743"/>
    <lineage>
        <taxon>Bacteria</taxon>
        <taxon>Bacillati</taxon>
        <taxon>Actinomycetota</taxon>
        <taxon>Actinomycetes</taxon>
        <taxon>Kitasatosporales</taxon>
        <taxon>Streptomycetaceae</taxon>
        <taxon>Streptomyces</taxon>
    </lineage>
</organism>
<sequence>MISVREIEILADRAHAGQTDKIGVPYIEHVRAVAAGLSPFGDDTLVMAGLLHDLLEDTDWTAQRLREAGVPGRVVEIVEAVTNQAGVPYDEKIRRITADPQATLVKIADNAHNSRPDRAAQLPADKRERLAAKYRSARAELWPAAARNDVEAIVRIVNPSLLAELGTHY</sequence>
<dbReference type="Pfam" id="PF13328">
    <property type="entry name" value="HD_4"/>
    <property type="match status" value="1"/>
</dbReference>
<keyword evidence="2" id="KW-0378">Hydrolase</keyword>
<reference evidence="2 3" key="1">
    <citation type="submission" date="2018-11" db="EMBL/GenBank/DDBJ databases">
        <title>Whole genome sequence of Streptomyces paromomycinus NBRC 15454(T).</title>
        <authorList>
            <person name="Komaki H."/>
            <person name="Tamura T."/>
        </authorList>
    </citation>
    <scope>NUCLEOTIDE SEQUENCE [LARGE SCALE GENOMIC DNA]</scope>
    <source>
        <strain evidence="2 3">NBRC 15454</strain>
    </source>
</reference>
<evidence type="ECO:0000313" key="3">
    <source>
        <dbReference type="Proteomes" id="UP000286746"/>
    </source>
</evidence>
<dbReference type="EMBL" id="BHZD01000001">
    <property type="protein sequence ID" value="GCD41824.1"/>
    <property type="molecule type" value="Genomic_DNA"/>
</dbReference>
<dbReference type="PANTHER" id="PTHR46246">
    <property type="entry name" value="GUANOSINE-3',5'-BIS(DIPHOSPHATE) 3'-PYROPHOSPHOHYDROLASE MESH1"/>
    <property type="match status" value="1"/>
</dbReference>